<evidence type="ECO:0000313" key="2">
    <source>
        <dbReference type="EMBL" id="SBR74714.1"/>
    </source>
</evidence>
<evidence type="ECO:0000256" key="1">
    <source>
        <dbReference type="SAM" id="MobiDB-lite"/>
    </source>
</evidence>
<protein>
    <submittedName>
        <fullName evidence="2">Uncharacterized protein</fullName>
    </submittedName>
</protein>
<organism evidence="2">
    <name type="scientific">Nothobranchius pienaari</name>
    <dbReference type="NCBI Taxonomy" id="704102"/>
    <lineage>
        <taxon>Eukaryota</taxon>
        <taxon>Metazoa</taxon>
        <taxon>Chordata</taxon>
        <taxon>Craniata</taxon>
        <taxon>Vertebrata</taxon>
        <taxon>Euteleostomi</taxon>
        <taxon>Actinopterygii</taxon>
        <taxon>Neopterygii</taxon>
        <taxon>Teleostei</taxon>
        <taxon>Neoteleostei</taxon>
        <taxon>Acanthomorphata</taxon>
        <taxon>Ovalentaria</taxon>
        <taxon>Atherinomorphae</taxon>
        <taxon>Cyprinodontiformes</taxon>
        <taxon>Nothobranchiidae</taxon>
        <taxon>Nothobranchius</taxon>
    </lineage>
</organism>
<gene>
    <name evidence="2" type="primary">Nfu_g_1_013592</name>
</gene>
<proteinExistence type="predicted"/>
<accession>A0A1A8P0U8</accession>
<dbReference type="EMBL" id="HAEG01005656">
    <property type="protein sequence ID" value="SBR74714.1"/>
    <property type="molecule type" value="Transcribed_RNA"/>
</dbReference>
<dbReference type="AlphaFoldDB" id="A0A1A8P0U8"/>
<feature type="region of interest" description="Disordered" evidence="1">
    <location>
        <begin position="40"/>
        <end position="59"/>
    </location>
</feature>
<feature type="compositionally biased region" description="Polar residues" evidence="1">
    <location>
        <begin position="44"/>
        <end position="59"/>
    </location>
</feature>
<name>A0A1A8P0U8_9TELE</name>
<sequence>TIPYLNAKFERRGSVHLANISLHCLRADLSSSPKVERDVRLESANRNISRSPGRQNGTHDCQAQIKFGLLLCQSVILLTATLTDRQHYSVKSSFTPQRDPVFRTGSVQEEVAFQALIRD</sequence>
<feature type="non-terminal residue" evidence="2">
    <location>
        <position position="1"/>
    </location>
</feature>
<reference evidence="2" key="2">
    <citation type="submission" date="2016-06" db="EMBL/GenBank/DDBJ databases">
        <title>The genome of a short-lived fish provides insights into sex chromosome evolution and the genetic control of aging.</title>
        <authorList>
            <person name="Reichwald K."/>
            <person name="Felder M."/>
            <person name="Petzold A."/>
            <person name="Koch P."/>
            <person name="Groth M."/>
            <person name="Platzer M."/>
        </authorList>
    </citation>
    <scope>NUCLEOTIDE SEQUENCE</scope>
    <source>
        <tissue evidence="2">Brain</tissue>
    </source>
</reference>
<reference evidence="2" key="1">
    <citation type="submission" date="2016-05" db="EMBL/GenBank/DDBJ databases">
        <authorList>
            <person name="Lavstsen T."/>
            <person name="Jespersen J.S."/>
        </authorList>
    </citation>
    <scope>NUCLEOTIDE SEQUENCE</scope>
    <source>
        <tissue evidence="2">Brain</tissue>
    </source>
</reference>